<proteinExistence type="predicted"/>
<dbReference type="InterPro" id="IPR036696">
    <property type="entry name" value="YdfO-like_sf"/>
</dbReference>
<dbReference type="RefSeq" id="WP_078831314.1">
    <property type="nucleotide sequence ID" value="NZ_FUWH01000004.1"/>
</dbReference>
<dbReference type="InterPro" id="IPR009833">
    <property type="entry name" value="DUF1398"/>
</dbReference>
<dbReference type="STRING" id="413434.SAMN04488132_104130"/>
<dbReference type="OrthoDB" id="1550456at2"/>
<keyword evidence="2" id="KW-1185">Reference proteome</keyword>
<gene>
    <name evidence="1" type="ORF">SAMN04488132_104130</name>
</gene>
<name>A0A1T4N7V9_9BACT</name>
<dbReference type="Proteomes" id="UP000190888">
    <property type="component" value="Unassembled WGS sequence"/>
</dbReference>
<sequence length="129" mass="14329">MFTTEQISEAHSKVKSGADFPAYIKEIRALGVTCYETYVTDGHTDYYGADNYKIISPAKYEPMSIAAATVPEQFKAGLKAHQQGKTDYAAFITLCAQTGIEKWTVCMEKMTCTYYDRSGNEILVETIPG</sequence>
<reference evidence="1 2" key="1">
    <citation type="submission" date="2017-02" db="EMBL/GenBank/DDBJ databases">
        <authorList>
            <person name="Peterson S.W."/>
        </authorList>
    </citation>
    <scope>NUCLEOTIDE SEQUENCE [LARGE SCALE GENOMIC DNA]</scope>
    <source>
        <strain evidence="1 2">DSM 22335</strain>
    </source>
</reference>
<evidence type="ECO:0000313" key="2">
    <source>
        <dbReference type="Proteomes" id="UP000190888"/>
    </source>
</evidence>
<dbReference type="SUPFAM" id="SSF160419">
    <property type="entry name" value="YdfO-like"/>
    <property type="match status" value="1"/>
</dbReference>
<dbReference type="AlphaFoldDB" id="A0A1T4N7V9"/>
<dbReference type="Pfam" id="PF07166">
    <property type="entry name" value="DUF1398"/>
    <property type="match status" value="1"/>
</dbReference>
<dbReference type="EMBL" id="FUWH01000004">
    <property type="protein sequence ID" value="SJZ75186.1"/>
    <property type="molecule type" value="Genomic_DNA"/>
</dbReference>
<dbReference type="Gene3D" id="3.30.1810.10">
    <property type="entry name" value="YdfO-like"/>
    <property type="match status" value="1"/>
</dbReference>
<accession>A0A1T4N7V9</accession>
<evidence type="ECO:0000313" key="1">
    <source>
        <dbReference type="EMBL" id="SJZ75186.1"/>
    </source>
</evidence>
<protein>
    <submittedName>
        <fullName evidence="1">Uncharacterized conserved protein YbcV, DUF1398 family</fullName>
    </submittedName>
</protein>
<organism evidence="1 2">
    <name type="scientific">Sediminibacterium ginsengisoli</name>
    <dbReference type="NCBI Taxonomy" id="413434"/>
    <lineage>
        <taxon>Bacteria</taxon>
        <taxon>Pseudomonadati</taxon>
        <taxon>Bacteroidota</taxon>
        <taxon>Chitinophagia</taxon>
        <taxon>Chitinophagales</taxon>
        <taxon>Chitinophagaceae</taxon>
        <taxon>Sediminibacterium</taxon>
    </lineage>
</organism>